<feature type="compositionally biased region" description="Basic and acidic residues" evidence="1">
    <location>
        <begin position="34"/>
        <end position="49"/>
    </location>
</feature>
<dbReference type="EMBL" id="PUHP01000040">
    <property type="protein sequence ID" value="TQN74387.1"/>
    <property type="molecule type" value="Genomic_DNA"/>
</dbReference>
<reference evidence="2 3" key="1">
    <citation type="journal article" date="2019" name="Sci. Rep.">
        <title>Colletotrichum shisoi sp. nov., an anthracnose pathogen of Perilla frutescens in Japan: molecular phylogenetic, morphological and genomic evidence.</title>
        <authorList>
            <person name="Gan P."/>
            <person name="Tsushima A."/>
            <person name="Hiroyama R."/>
            <person name="Narusaka M."/>
            <person name="Takano Y."/>
            <person name="Narusaka Y."/>
            <person name="Kawaradani M."/>
            <person name="Damm U."/>
            <person name="Shirasu K."/>
        </authorList>
    </citation>
    <scope>NUCLEOTIDE SEQUENCE [LARGE SCALE GENOMIC DNA]</scope>
    <source>
        <strain evidence="2 3">PG-2018a</strain>
    </source>
</reference>
<evidence type="ECO:0000313" key="3">
    <source>
        <dbReference type="Proteomes" id="UP000326340"/>
    </source>
</evidence>
<evidence type="ECO:0000256" key="1">
    <source>
        <dbReference type="SAM" id="MobiDB-lite"/>
    </source>
</evidence>
<comment type="caution">
    <text evidence="2">The sequence shown here is derived from an EMBL/GenBank/DDBJ whole genome shotgun (WGS) entry which is preliminary data.</text>
</comment>
<feature type="region of interest" description="Disordered" evidence="1">
    <location>
        <begin position="34"/>
        <end position="101"/>
    </location>
</feature>
<dbReference type="AlphaFoldDB" id="A0A5Q4C6S5"/>
<evidence type="ECO:0000313" key="2">
    <source>
        <dbReference type="EMBL" id="TQN74387.1"/>
    </source>
</evidence>
<proteinExistence type="predicted"/>
<name>A0A5Q4C6S5_9PEZI</name>
<organism evidence="2 3">
    <name type="scientific">Colletotrichum shisoi</name>
    <dbReference type="NCBI Taxonomy" id="2078593"/>
    <lineage>
        <taxon>Eukaryota</taxon>
        <taxon>Fungi</taxon>
        <taxon>Dikarya</taxon>
        <taxon>Ascomycota</taxon>
        <taxon>Pezizomycotina</taxon>
        <taxon>Sordariomycetes</taxon>
        <taxon>Hypocreomycetidae</taxon>
        <taxon>Glomerellales</taxon>
        <taxon>Glomerellaceae</taxon>
        <taxon>Colletotrichum</taxon>
        <taxon>Colletotrichum destructivum species complex</taxon>
    </lineage>
</organism>
<sequence>MPHPNPIGLSSNNKWSVASSRTMDCCRWWRSHVKTDPKRNSRSRSEVKKKAVPTPGLWAGPHSVPSTPATLTSSADSRARFFTRQGKRRKERKTGMTMTGPHLMEDHERSRMQAKLTDTLETSTVAAMEYGHAALLSCLVEHLCGVSYWFFFNTQHCVPVRTQEGPP</sequence>
<accession>A0A5Q4C6S5</accession>
<gene>
    <name evidence="2" type="ORF">CSHISOI_01045</name>
</gene>
<keyword evidence="3" id="KW-1185">Reference proteome</keyword>
<dbReference type="Proteomes" id="UP000326340">
    <property type="component" value="Unassembled WGS sequence"/>
</dbReference>
<feature type="compositionally biased region" description="Polar residues" evidence="1">
    <location>
        <begin position="64"/>
        <end position="76"/>
    </location>
</feature>
<protein>
    <submittedName>
        <fullName evidence="2">Uncharacterized protein</fullName>
    </submittedName>
</protein>